<dbReference type="InterPro" id="IPR042099">
    <property type="entry name" value="ANL_N_sf"/>
</dbReference>
<keyword evidence="2" id="KW-0436">Ligase</keyword>
<evidence type="ECO:0000259" key="4">
    <source>
        <dbReference type="Pfam" id="PF13193"/>
    </source>
</evidence>
<dbReference type="OrthoDB" id="9803968at2"/>
<evidence type="ECO:0000256" key="1">
    <source>
        <dbReference type="ARBA" id="ARBA00006432"/>
    </source>
</evidence>
<dbReference type="PROSITE" id="PS00455">
    <property type="entry name" value="AMP_BINDING"/>
    <property type="match status" value="1"/>
</dbReference>
<evidence type="ECO:0000259" key="3">
    <source>
        <dbReference type="Pfam" id="PF00501"/>
    </source>
</evidence>
<gene>
    <name evidence="5" type="ORF">DXX93_02955</name>
</gene>
<reference evidence="5 6" key="1">
    <citation type="submission" date="2018-08" db="EMBL/GenBank/DDBJ databases">
        <title>Thalassotalea euphylliae genome.</title>
        <authorList>
            <person name="Summers S."/>
            <person name="Rice S.A."/>
            <person name="Freckelton M.L."/>
            <person name="Nedved B.T."/>
            <person name="Hadfield M.G."/>
        </authorList>
    </citation>
    <scope>NUCLEOTIDE SEQUENCE [LARGE SCALE GENOMIC DNA]</scope>
    <source>
        <strain evidence="5 6">H1</strain>
    </source>
</reference>
<comment type="caution">
    <text evidence="5">The sequence shown here is derived from an EMBL/GenBank/DDBJ whole genome shotgun (WGS) entry which is preliminary data.</text>
</comment>
<dbReference type="GO" id="GO:0031956">
    <property type="term" value="F:medium-chain fatty acid-CoA ligase activity"/>
    <property type="evidence" value="ECO:0007669"/>
    <property type="project" value="TreeGrafter"/>
</dbReference>
<dbReference type="SUPFAM" id="SSF56801">
    <property type="entry name" value="Acetyl-CoA synthetase-like"/>
    <property type="match status" value="1"/>
</dbReference>
<dbReference type="PANTHER" id="PTHR43201:SF5">
    <property type="entry name" value="MEDIUM-CHAIN ACYL-COA LIGASE ACSF2, MITOCHONDRIAL"/>
    <property type="match status" value="1"/>
</dbReference>
<dbReference type="InterPro" id="IPR000873">
    <property type="entry name" value="AMP-dep_synth/lig_dom"/>
</dbReference>
<comment type="similarity">
    <text evidence="1">Belongs to the ATP-dependent AMP-binding enzyme family.</text>
</comment>
<dbReference type="AlphaFoldDB" id="A0A3E0TM29"/>
<sequence>MIDIKTKPTNVYQLLQTICEQQGEANAFTLIKQLTPELVDESVTYQTLLSNIHRTVRLIRDHLDINDESCKRPVVSFLLPNIPEAQYIIWAAETCGIANPINPLLNVEALSALMEKADTDIIFALGPNPQSDFWQKAQAVVEQSNKPIKLIPVAIPDGDNAAFGQRLSGYSDAPLPSHWLPTAEDVAAYFHTGGTTGSPKLVMHTHANHVAAANAYVVPMQSDQQDTFINGLPLFHVAGGLVVGLGGLAAGIHTVFPTMAGFRNKQVISQYWQLIAHYGVTVGGAIPTSLAALINVPIEHDISSLRYLISGGASLPESVGQKITEMTGLELYQIYGMTETSGVIAMPNLSAPAKLLSTGSQAAGVEITIDELSPDSNGIGEICVRGDTVFAGYLGSDESPLTDGWLRTGDLGYLDADGSLFITGRSKDLIIRSGHNIDPVDIESCLESHPAVALAAAVSKPDAYAGELPVAYVQLEPAAKVSIEELMAYAKQHIAEPPAHPKAITVLDALPMTAVGKLQKTELRTLAALDAVKEQLAAQLPEIDLVAEAKMLSCGKIFVDVSAHQVSDSLVKTCAHLAETLNLEVNIRAC</sequence>
<accession>A0A3E0TM29</accession>
<dbReference type="InterPro" id="IPR045851">
    <property type="entry name" value="AMP-bd_C_sf"/>
</dbReference>
<organism evidence="5 6">
    <name type="scientific">Thalassotalea euphylliae</name>
    <dbReference type="NCBI Taxonomy" id="1655234"/>
    <lineage>
        <taxon>Bacteria</taxon>
        <taxon>Pseudomonadati</taxon>
        <taxon>Pseudomonadota</taxon>
        <taxon>Gammaproteobacteria</taxon>
        <taxon>Alteromonadales</taxon>
        <taxon>Colwelliaceae</taxon>
        <taxon>Thalassotalea</taxon>
    </lineage>
</organism>
<dbReference type="Gene3D" id="3.40.50.12780">
    <property type="entry name" value="N-terminal domain of ligase-like"/>
    <property type="match status" value="1"/>
</dbReference>
<dbReference type="Proteomes" id="UP000256478">
    <property type="component" value="Unassembled WGS sequence"/>
</dbReference>
<dbReference type="InterPro" id="IPR020845">
    <property type="entry name" value="AMP-binding_CS"/>
</dbReference>
<feature type="domain" description="AMP-dependent synthetase/ligase" evidence="3">
    <location>
        <begin position="39"/>
        <end position="394"/>
    </location>
</feature>
<dbReference type="Pfam" id="PF00501">
    <property type="entry name" value="AMP-binding"/>
    <property type="match status" value="1"/>
</dbReference>
<evidence type="ECO:0000256" key="2">
    <source>
        <dbReference type="ARBA" id="ARBA00022598"/>
    </source>
</evidence>
<evidence type="ECO:0000313" key="5">
    <source>
        <dbReference type="EMBL" id="REL25611.1"/>
    </source>
</evidence>
<name>A0A3E0TM29_9GAMM</name>
<dbReference type="Gene3D" id="3.30.300.30">
    <property type="match status" value="1"/>
</dbReference>
<proteinExistence type="inferred from homology"/>
<evidence type="ECO:0000313" key="6">
    <source>
        <dbReference type="Proteomes" id="UP000256478"/>
    </source>
</evidence>
<dbReference type="EMBL" id="QUOU01000001">
    <property type="protein sequence ID" value="REL25611.1"/>
    <property type="molecule type" value="Genomic_DNA"/>
</dbReference>
<dbReference type="InterPro" id="IPR025110">
    <property type="entry name" value="AMP-bd_C"/>
</dbReference>
<feature type="domain" description="AMP-binding enzyme C-terminal" evidence="4">
    <location>
        <begin position="442"/>
        <end position="517"/>
    </location>
</feature>
<dbReference type="GO" id="GO:0006631">
    <property type="term" value="P:fatty acid metabolic process"/>
    <property type="evidence" value="ECO:0007669"/>
    <property type="project" value="TreeGrafter"/>
</dbReference>
<dbReference type="PANTHER" id="PTHR43201">
    <property type="entry name" value="ACYL-COA SYNTHETASE"/>
    <property type="match status" value="1"/>
</dbReference>
<dbReference type="Pfam" id="PF13193">
    <property type="entry name" value="AMP-binding_C"/>
    <property type="match status" value="1"/>
</dbReference>
<dbReference type="RefSeq" id="WP_116006741.1">
    <property type="nucleotide sequence ID" value="NZ_QUOU01000001.1"/>
</dbReference>
<protein>
    <submittedName>
        <fullName evidence="5">AMP-binding protein</fullName>
    </submittedName>
</protein>